<dbReference type="GO" id="GO:0012505">
    <property type="term" value="C:endomembrane system"/>
    <property type="evidence" value="ECO:0007669"/>
    <property type="project" value="UniProtKB-SubCell"/>
</dbReference>
<dbReference type="GO" id="GO:0003882">
    <property type="term" value="F:CDP-diacylglycerol-serine O-phosphatidyltransferase activity"/>
    <property type="evidence" value="ECO:0007669"/>
    <property type="project" value="UniProtKB-EC"/>
</dbReference>
<keyword evidence="8 16" id="KW-0812">Transmembrane</keyword>
<proteinExistence type="inferred from homology"/>
<dbReference type="Gene3D" id="1.20.120.1760">
    <property type="match status" value="1"/>
</dbReference>
<evidence type="ECO:0000256" key="10">
    <source>
        <dbReference type="ARBA" id="ARBA00023098"/>
    </source>
</evidence>
<evidence type="ECO:0000256" key="13">
    <source>
        <dbReference type="ARBA" id="ARBA00023264"/>
    </source>
</evidence>
<comment type="catalytic activity">
    <reaction evidence="1">
        <text>a CDP-1,2-diacyl-sn-glycerol + L-serine = a 1,2-diacyl-sn-glycero-3-phospho-L-serine + CMP + H(+)</text>
        <dbReference type="Rhea" id="RHEA:16913"/>
        <dbReference type="ChEBI" id="CHEBI:15378"/>
        <dbReference type="ChEBI" id="CHEBI:33384"/>
        <dbReference type="ChEBI" id="CHEBI:57262"/>
        <dbReference type="ChEBI" id="CHEBI:58332"/>
        <dbReference type="ChEBI" id="CHEBI:60377"/>
        <dbReference type="EC" id="2.7.8.8"/>
    </reaction>
</comment>
<dbReference type="InterPro" id="IPR048254">
    <property type="entry name" value="CDP_ALCOHOL_P_TRANSF_CS"/>
</dbReference>
<dbReference type="InterPro" id="IPR050324">
    <property type="entry name" value="CDP-alcohol_PTase-I"/>
</dbReference>
<evidence type="ECO:0000256" key="16">
    <source>
        <dbReference type="SAM" id="Phobius"/>
    </source>
</evidence>
<keyword evidence="10" id="KW-0443">Lipid metabolism</keyword>
<keyword evidence="7 15" id="KW-0808">Transferase</keyword>
<dbReference type="OrthoDB" id="9777147at2"/>
<evidence type="ECO:0000256" key="9">
    <source>
        <dbReference type="ARBA" id="ARBA00022989"/>
    </source>
</evidence>
<dbReference type="InterPro" id="IPR004533">
    <property type="entry name" value="CDP-diaglyc--ser_O-PTrfase"/>
</dbReference>
<sequence>MYHTQKRAHTRLFILPCMLTISSLFCGFYAMVAAINGHFQAAAASIMVAGLFDGLDGRVARLTRSTSPFGMELDSLCDIVSFGVAPALLAYLWALTPFGRYGWLAGFLYLAATALRLARFNVQASSEVATDGNFTGLPCPAAAAMIASAVLFTTVVLKNSDPVRHIMLLFLVYLLSYLMISTHRYPSFKHVRIPREKRFQVLAGLILLLMLLATEPPITLCVSFLLYMLSGPVLDGWRLLQKHDKIPWKFGRKPGGKTGMS</sequence>
<accession>A0A2L1GQ29</accession>
<evidence type="ECO:0000256" key="7">
    <source>
        <dbReference type="ARBA" id="ARBA00022679"/>
    </source>
</evidence>
<keyword evidence="9 16" id="KW-1133">Transmembrane helix</keyword>
<evidence type="ECO:0000256" key="1">
    <source>
        <dbReference type="ARBA" id="ARBA00000287"/>
    </source>
</evidence>
<evidence type="ECO:0000256" key="4">
    <source>
        <dbReference type="ARBA" id="ARBA00013174"/>
    </source>
</evidence>
<dbReference type="GO" id="GO:0008654">
    <property type="term" value="P:phospholipid biosynthetic process"/>
    <property type="evidence" value="ECO:0007669"/>
    <property type="project" value="UniProtKB-KW"/>
</dbReference>
<dbReference type="InterPro" id="IPR000462">
    <property type="entry name" value="CDP-OH_P_trans"/>
</dbReference>
<dbReference type="KEGG" id="deo:CAY53_10165"/>
<dbReference type="EC" id="2.7.8.8" evidence="4"/>
<evidence type="ECO:0000256" key="3">
    <source>
        <dbReference type="ARBA" id="ARBA00010441"/>
    </source>
</evidence>
<feature type="transmembrane region" description="Helical" evidence="16">
    <location>
        <begin position="12"/>
        <end position="32"/>
    </location>
</feature>
<dbReference type="RefSeq" id="WP_104937014.1">
    <property type="nucleotide sequence ID" value="NZ_CP021255.1"/>
</dbReference>
<evidence type="ECO:0000256" key="14">
    <source>
        <dbReference type="ARBA" id="ARBA00032361"/>
    </source>
</evidence>
<keyword evidence="11 16" id="KW-0472">Membrane</keyword>
<evidence type="ECO:0000256" key="15">
    <source>
        <dbReference type="RuleBase" id="RU003750"/>
    </source>
</evidence>
<feature type="transmembrane region" description="Helical" evidence="16">
    <location>
        <begin position="134"/>
        <end position="157"/>
    </location>
</feature>
<keyword evidence="6" id="KW-0444">Lipid biosynthesis</keyword>
<feature type="transmembrane region" description="Helical" evidence="16">
    <location>
        <begin position="101"/>
        <end position="122"/>
    </location>
</feature>
<dbReference type="AlphaFoldDB" id="A0A2L1GQ29"/>
<keyword evidence="12" id="KW-0594">Phospholipid biosynthesis</keyword>
<dbReference type="GO" id="GO:0016020">
    <property type="term" value="C:membrane"/>
    <property type="evidence" value="ECO:0007669"/>
    <property type="project" value="InterPro"/>
</dbReference>
<protein>
    <recommendedName>
        <fullName evidence="5">CDP-diacylglycerol--serine O-phosphatidyltransferase</fullName>
        <ecNumber evidence="4">2.7.8.8</ecNumber>
    </recommendedName>
    <alternativeName>
        <fullName evidence="14">Phosphatidylserine synthase</fullName>
    </alternativeName>
</protein>
<dbReference type="PROSITE" id="PS00379">
    <property type="entry name" value="CDP_ALCOHOL_P_TRANSF"/>
    <property type="match status" value="1"/>
</dbReference>
<dbReference type="Proteomes" id="UP000239867">
    <property type="component" value="Chromosome"/>
</dbReference>
<dbReference type="EMBL" id="CP021255">
    <property type="protein sequence ID" value="AVD71782.1"/>
    <property type="molecule type" value="Genomic_DNA"/>
</dbReference>
<keyword evidence="13" id="KW-1208">Phospholipid metabolism</keyword>
<organism evidence="17 18">
    <name type="scientific">Desulfobulbus oralis</name>
    <dbReference type="NCBI Taxonomy" id="1986146"/>
    <lineage>
        <taxon>Bacteria</taxon>
        <taxon>Pseudomonadati</taxon>
        <taxon>Thermodesulfobacteriota</taxon>
        <taxon>Desulfobulbia</taxon>
        <taxon>Desulfobulbales</taxon>
        <taxon>Desulfobulbaceae</taxon>
        <taxon>Desulfobulbus</taxon>
    </lineage>
</organism>
<reference evidence="17" key="1">
    <citation type="submission" date="2017-05" db="EMBL/GenBank/DDBJ databases">
        <authorList>
            <person name="Song R."/>
            <person name="Chenine A.L."/>
            <person name="Ruprecht R.M."/>
        </authorList>
    </citation>
    <scope>NUCLEOTIDE SEQUENCE</scope>
    <source>
        <strain evidence="17">ORNL</strain>
    </source>
</reference>
<evidence type="ECO:0000256" key="12">
    <source>
        <dbReference type="ARBA" id="ARBA00023209"/>
    </source>
</evidence>
<evidence type="ECO:0000256" key="2">
    <source>
        <dbReference type="ARBA" id="ARBA00004127"/>
    </source>
</evidence>
<evidence type="ECO:0000256" key="11">
    <source>
        <dbReference type="ARBA" id="ARBA00023136"/>
    </source>
</evidence>
<dbReference type="Pfam" id="PF01066">
    <property type="entry name" value="CDP-OH_P_transf"/>
    <property type="match status" value="1"/>
</dbReference>
<dbReference type="PANTHER" id="PTHR14269:SF61">
    <property type="entry name" value="CDP-DIACYLGLYCEROL--SERINE O-PHOSPHATIDYLTRANSFERASE"/>
    <property type="match status" value="1"/>
</dbReference>
<dbReference type="InterPro" id="IPR043130">
    <property type="entry name" value="CDP-OH_PTrfase_TM_dom"/>
</dbReference>
<comment type="similarity">
    <text evidence="3 15">Belongs to the CDP-alcohol phosphatidyltransferase class-I family.</text>
</comment>
<feature type="transmembrane region" description="Helical" evidence="16">
    <location>
        <begin position="163"/>
        <end position="180"/>
    </location>
</feature>
<evidence type="ECO:0000313" key="18">
    <source>
        <dbReference type="Proteomes" id="UP000239867"/>
    </source>
</evidence>
<comment type="subcellular location">
    <subcellularLocation>
        <location evidence="2">Endomembrane system</location>
        <topology evidence="2">Multi-pass membrane protein</topology>
    </subcellularLocation>
</comment>
<evidence type="ECO:0000313" key="17">
    <source>
        <dbReference type="EMBL" id="AVD71782.1"/>
    </source>
</evidence>
<evidence type="ECO:0000256" key="6">
    <source>
        <dbReference type="ARBA" id="ARBA00022516"/>
    </source>
</evidence>
<evidence type="ECO:0000256" key="8">
    <source>
        <dbReference type="ARBA" id="ARBA00022692"/>
    </source>
</evidence>
<gene>
    <name evidence="17" type="ORF">CAY53_10165</name>
</gene>
<reference evidence="17" key="2">
    <citation type="journal article" date="2018" name="MBio">
        <title>Insights into the evolution of host association through the isolation and characterization of a novel human periodontal pathobiont, Desulfobulbus oralis.</title>
        <authorList>
            <person name="Cross K.L."/>
            <person name="Chirania P."/>
            <person name="Xiong W."/>
            <person name="Beall C.J."/>
            <person name="Elkins J.G."/>
            <person name="Giannone R.J."/>
            <person name="Griffen A.L."/>
            <person name="Guss A.M."/>
            <person name="Hettich R.L."/>
            <person name="Joshi S.S."/>
            <person name="Mokrzan E.M."/>
            <person name="Martin R.K."/>
            <person name="Zhulin I.B."/>
            <person name="Leys E.J."/>
            <person name="Podar M."/>
        </authorList>
    </citation>
    <scope>NUCLEOTIDE SEQUENCE [LARGE SCALE GENOMIC DNA]</scope>
    <source>
        <strain evidence="17">ORNL</strain>
    </source>
</reference>
<feature type="transmembrane region" description="Helical" evidence="16">
    <location>
        <begin position="201"/>
        <end position="229"/>
    </location>
</feature>
<dbReference type="NCBIfam" id="TIGR00473">
    <property type="entry name" value="pssA"/>
    <property type="match status" value="1"/>
</dbReference>
<keyword evidence="18" id="KW-1185">Reference proteome</keyword>
<evidence type="ECO:0000256" key="5">
    <source>
        <dbReference type="ARBA" id="ARBA00017171"/>
    </source>
</evidence>
<name>A0A2L1GQ29_9BACT</name>
<dbReference type="PANTHER" id="PTHR14269">
    <property type="entry name" value="CDP-DIACYLGLYCEROL--GLYCEROL-3-PHOSPHATE 3-PHOSPHATIDYLTRANSFERASE-RELATED"/>
    <property type="match status" value="1"/>
</dbReference>